<dbReference type="PANTHER" id="PTHR43439:SF2">
    <property type="entry name" value="ENZYME, PUTATIVE (JCVI)-RELATED"/>
    <property type="match status" value="1"/>
</dbReference>
<dbReference type="Pfam" id="PF07690">
    <property type="entry name" value="MFS_1"/>
    <property type="match status" value="1"/>
</dbReference>
<evidence type="ECO:0000256" key="4">
    <source>
        <dbReference type="SAM" id="Phobius"/>
    </source>
</evidence>
<dbReference type="Pfam" id="PF23562">
    <property type="entry name" value="AMP-binding_C_3"/>
    <property type="match status" value="1"/>
</dbReference>
<dbReference type="InterPro" id="IPR051414">
    <property type="entry name" value="Adenylate-forming_Reductase"/>
</dbReference>
<evidence type="ECO:0000259" key="5">
    <source>
        <dbReference type="PROSITE" id="PS50075"/>
    </source>
</evidence>
<dbReference type="InterPro" id="IPR020846">
    <property type="entry name" value="MFS_dom"/>
</dbReference>
<dbReference type="Proteomes" id="UP000230605">
    <property type="component" value="Chromosome 4"/>
</dbReference>
<dbReference type="AlphaFoldDB" id="A0A2G5HN34"/>
<evidence type="ECO:0000256" key="2">
    <source>
        <dbReference type="ARBA" id="ARBA00022450"/>
    </source>
</evidence>
<dbReference type="InterPro" id="IPR000873">
    <property type="entry name" value="AMP-dep_synth/lig_dom"/>
</dbReference>
<evidence type="ECO:0000313" key="10">
    <source>
        <dbReference type="Proteomes" id="UP001302367"/>
    </source>
</evidence>
<dbReference type="Gene3D" id="1.20.1250.20">
    <property type="entry name" value="MFS general substrate transporter like domains"/>
    <property type="match status" value="2"/>
</dbReference>
<feature type="domain" description="Major facilitator superfamily (MFS) profile" evidence="6">
    <location>
        <begin position="692"/>
        <end position="1074"/>
    </location>
</feature>
<dbReference type="PROSITE" id="PS00455">
    <property type="entry name" value="AMP_BINDING"/>
    <property type="match status" value="1"/>
</dbReference>
<dbReference type="Pfam" id="PF00501">
    <property type="entry name" value="AMP-binding"/>
    <property type="match status" value="1"/>
</dbReference>
<dbReference type="EMBL" id="CP134187">
    <property type="protein sequence ID" value="WPB02598.1"/>
    <property type="molecule type" value="Genomic_DNA"/>
</dbReference>
<evidence type="ECO:0000313" key="7">
    <source>
        <dbReference type="EMBL" id="PIA93979.1"/>
    </source>
</evidence>
<reference evidence="7 9" key="1">
    <citation type="submission" date="2015-10" db="EMBL/GenBank/DDBJ databases">
        <title>The cercosporin biosynthetic gene cluster was horizontally transferred to several fungal lineages and shown to be expanded in Cercospora beticola based on microsynteny with recipient genomes.</title>
        <authorList>
            <person name="De Jonge R."/>
            <person name="Ebert M.K."/>
            <person name="Suttle J.C."/>
            <person name="Jurick Ii W.M."/>
            <person name="Secor G.A."/>
            <person name="Thomma B.P."/>
            <person name="Van De Peer Y."/>
            <person name="Bolton M.D."/>
        </authorList>
    </citation>
    <scope>NUCLEOTIDE SEQUENCE [LARGE SCALE GENOMIC DNA]</scope>
    <source>
        <strain evidence="7 9">09-40</strain>
    </source>
</reference>
<feature type="transmembrane region" description="Helical" evidence="4">
    <location>
        <begin position="822"/>
        <end position="840"/>
    </location>
</feature>
<dbReference type="InterPro" id="IPR011701">
    <property type="entry name" value="MFS"/>
</dbReference>
<keyword evidence="2" id="KW-0596">Phosphopantetheine</keyword>
<dbReference type="EMBL" id="LKMD01000105">
    <property type="protein sequence ID" value="PIA93979.1"/>
    <property type="molecule type" value="Genomic_DNA"/>
</dbReference>
<dbReference type="GO" id="GO:0016020">
    <property type="term" value="C:membrane"/>
    <property type="evidence" value="ECO:0007669"/>
    <property type="project" value="UniProtKB-SubCell"/>
</dbReference>
<dbReference type="Gene3D" id="1.10.1200.10">
    <property type="entry name" value="ACP-like"/>
    <property type="match status" value="1"/>
</dbReference>
<dbReference type="Proteomes" id="UP001302367">
    <property type="component" value="Chromosome 4"/>
</dbReference>
<evidence type="ECO:0000313" key="9">
    <source>
        <dbReference type="Proteomes" id="UP000230605"/>
    </source>
</evidence>
<feature type="transmembrane region" description="Helical" evidence="4">
    <location>
        <begin position="929"/>
        <end position="947"/>
    </location>
</feature>
<feature type="domain" description="Carrier" evidence="5">
    <location>
        <begin position="550"/>
        <end position="630"/>
    </location>
</feature>
<dbReference type="InterPro" id="IPR020845">
    <property type="entry name" value="AMP-binding_CS"/>
</dbReference>
<keyword evidence="4" id="KW-0812">Transmembrane</keyword>
<dbReference type="OrthoDB" id="429813at2759"/>
<comment type="subcellular location">
    <subcellularLocation>
        <location evidence="1">Membrane</location>
        <topology evidence="1">Multi-pass membrane protein</topology>
    </subcellularLocation>
</comment>
<feature type="transmembrane region" description="Helical" evidence="4">
    <location>
        <begin position="1047"/>
        <end position="1068"/>
    </location>
</feature>
<feature type="transmembrane region" description="Helical" evidence="4">
    <location>
        <begin position="852"/>
        <end position="872"/>
    </location>
</feature>
<evidence type="ECO:0000256" key="1">
    <source>
        <dbReference type="ARBA" id="ARBA00004141"/>
    </source>
</evidence>
<dbReference type="SMART" id="SM00823">
    <property type="entry name" value="PKS_PP"/>
    <property type="match status" value="1"/>
</dbReference>
<feature type="transmembrane region" description="Helical" evidence="4">
    <location>
        <begin position="733"/>
        <end position="756"/>
    </location>
</feature>
<dbReference type="InterPro" id="IPR036259">
    <property type="entry name" value="MFS_trans_sf"/>
</dbReference>
<keyword evidence="4" id="KW-1133">Transmembrane helix</keyword>
<keyword evidence="10" id="KW-1185">Reference proteome</keyword>
<keyword evidence="4" id="KW-0472">Membrane</keyword>
<feature type="transmembrane region" description="Helical" evidence="4">
    <location>
        <begin position="984"/>
        <end position="1009"/>
    </location>
</feature>
<dbReference type="SUPFAM" id="SSF47336">
    <property type="entry name" value="ACP-like"/>
    <property type="match status" value="1"/>
</dbReference>
<feature type="transmembrane region" description="Helical" evidence="4">
    <location>
        <begin position="892"/>
        <end position="914"/>
    </location>
</feature>
<sequence length="1107" mass="122178">MADGQTTLSVPYGRRLMNIVVDERAAAGHQQPFVSIPVSTTPSDGFRDISYAVFANAVNRCAGWLEQQFGRSSNFEPIVYIAAPDLRYHILALAAVKSGHVMFFPSPRNTLDALELLCEDAQATKIISSANPSALVRGVVERRSMHRVEIRPLEEFLDETPVPLRPFSATFEEYRFKTWVLLHTSGSTGNPKVVHIKHGLVSAVDTYRMLQHPTRFVNDRIFVPFPPFHLAGLNYGLPIALWYDATVVLPPVGAPLSAELCHTVHLHGQARHSMLTPSLISELAKNDTWRAQLGHLKSLTYSGGPLSDDVADRLSELTQLTSSLGATEYGGIPQLPKKDGNWQYFKFDTESAGLEFRETEQPGLYEMVFVRGFNEITNLVQAIFVTFPDLEEYHTKDLFTRHPTEPGLWKYEARLDDVIVLSNGEKLNPVQMEGLITTCPAVKGCLVVGQGQFQTALLIERQESSMSFEDCIRQVQPYIDRANKLCPSHGRIAGDKLIFTTAEKPLPRAAKGTIQRARAVAVYREEIQASYTEQAPKNKTTVSGSHIVLDDMSSAEKSIQMYLCHHLELEPSQLQSNDDFFSMGMDSLQVINLVREINTSRGESSREINAMFVYDHPTVEQLALALTTGVCVREYSDLSEDDEVDKRTWQSMDDLFQELRPAGDGSSKRQGFASLLRSKKSPPIYQPDGGMVAWQQVLGSFLINVSNWGLVNSFGVYQAYYETSLLAGSSPSAISWIGTVQGTLLLVVGVVSGPLFDKGYFRTTTILAGIGLVLGMMMLSISTKYYQIMLSQGILVGICSGFLYIPSIALIPLYFKSRRGLAIGLATAGGSVGGVLYPIIFRRLLDDVGFGWATRVIAFISLLTLTVAVLLLKPIGSRSSRQLFDASALVELPYLSFLIAGFLLFAGVLVPYFLVSTYALVDLELSEDLSFYVLAIMNGAQFFGRIIPAILADWLGPELILLGAEVFAAVLGFSWIAVNQVGGYIVWLVAFGFVSGVIVTLPPTVLPYICPNLAVFGTRLGMLYAVAGVGFLISSPVALALNNVSNGFLGSQCWIGACCFVAVVFYSVTAREAWKRRRLYEDNGRNKAPYLLRRSRDRHVDEEKGHK</sequence>
<dbReference type="PROSITE" id="PS00012">
    <property type="entry name" value="PHOSPHOPANTETHEINE"/>
    <property type="match status" value="1"/>
</dbReference>
<dbReference type="InterPro" id="IPR042099">
    <property type="entry name" value="ANL_N_sf"/>
</dbReference>
<evidence type="ECO:0000313" key="8">
    <source>
        <dbReference type="EMBL" id="WPB02598.1"/>
    </source>
</evidence>
<dbReference type="SUPFAM" id="SSF56801">
    <property type="entry name" value="Acetyl-CoA synthetase-like"/>
    <property type="match status" value="1"/>
</dbReference>
<organism evidence="7 9">
    <name type="scientific">Cercospora beticola</name>
    <name type="common">Sugarbeet leaf spot fungus</name>
    <dbReference type="NCBI Taxonomy" id="122368"/>
    <lineage>
        <taxon>Eukaryota</taxon>
        <taxon>Fungi</taxon>
        <taxon>Dikarya</taxon>
        <taxon>Ascomycota</taxon>
        <taxon>Pezizomycotina</taxon>
        <taxon>Dothideomycetes</taxon>
        <taxon>Dothideomycetidae</taxon>
        <taxon>Mycosphaerellales</taxon>
        <taxon>Mycosphaerellaceae</taxon>
        <taxon>Cercospora</taxon>
    </lineage>
</organism>
<dbReference type="GO" id="GO:0031177">
    <property type="term" value="F:phosphopantetheine binding"/>
    <property type="evidence" value="ECO:0007669"/>
    <property type="project" value="InterPro"/>
</dbReference>
<gene>
    <name evidence="7" type="ORF">CB0940_05279</name>
    <name evidence="8" type="ORF">RHO25_007234</name>
</gene>
<feature type="transmembrane region" description="Helical" evidence="4">
    <location>
        <begin position="763"/>
        <end position="782"/>
    </location>
</feature>
<proteinExistence type="predicted"/>
<dbReference type="InterPro" id="IPR009081">
    <property type="entry name" value="PP-bd_ACP"/>
</dbReference>
<evidence type="ECO:0000256" key="3">
    <source>
        <dbReference type="ARBA" id="ARBA00022553"/>
    </source>
</evidence>
<dbReference type="Pfam" id="PF00550">
    <property type="entry name" value="PP-binding"/>
    <property type="match status" value="1"/>
</dbReference>
<name>A0A2G5HN34_CERBT</name>
<reference evidence="8 10" key="2">
    <citation type="submission" date="2023-09" db="EMBL/GenBank/DDBJ databases">
        <title>Complete-Gapless Cercospora beticola genome.</title>
        <authorList>
            <person name="Wyatt N.A."/>
            <person name="Spanner R.E."/>
            <person name="Bolton M.D."/>
        </authorList>
    </citation>
    <scope>NUCLEOTIDE SEQUENCE [LARGE SCALE GENOMIC DNA]</scope>
    <source>
        <strain evidence="8">Cb09-40</strain>
    </source>
</reference>
<protein>
    <submittedName>
        <fullName evidence="7">Putative transporter MCH4</fullName>
    </submittedName>
</protein>
<dbReference type="InterPro" id="IPR006162">
    <property type="entry name" value="Ppantetheine_attach_site"/>
</dbReference>
<dbReference type="InterPro" id="IPR036736">
    <property type="entry name" value="ACP-like_sf"/>
</dbReference>
<feature type="transmembrane region" description="Helical" evidence="4">
    <location>
        <begin position="1021"/>
        <end position="1041"/>
    </location>
</feature>
<evidence type="ECO:0000259" key="6">
    <source>
        <dbReference type="PROSITE" id="PS50850"/>
    </source>
</evidence>
<dbReference type="CDD" id="cd17352">
    <property type="entry name" value="MFS_MCT_SLC16"/>
    <property type="match status" value="1"/>
</dbReference>
<dbReference type="SUPFAM" id="SSF103473">
    <property type="entry name" value="MFS general substrate transporter"/>
    <property type="match status" value="1"/>
</dbReference>
<dbReference type="Gene3D" id="3.40.50.12780">
    <property type="entry name" value="N-terminal domain of ligase-like"/>
    <property type="match status" value="1"/>
</dbReference>
<dbReference type="PANTHER" id="PTHR43439">
    <property type="entry name" value="PHENYLACETATE-COENZYME A LIGASE"/>
    <property type="match status" value="1"/>
</dbReference>
<keyword evidence="3" id="KW-0597">Phosphoprotein</keyword>
<accession>A0A2G5HN34</accession>
<dbReference type="PROSITE" id="PS50850">
    <property type="entry name" value="MFS"/>
    <property type="match status" value="1"/>
</dbReference>
<dbReference type="PROSITE" id="PS50075">
    <property type="entry name" value="CARRIER"/>
    <property type="match status" value="1"/>
</dbReference>
<feature type="transmembrane region" description="Helical" evidence="4">
    <location>
        <begin position="959"/>
        <end position="978"/>
    </location>
</feature>
<feature type="transmembrane region" description="Helical" evidence="4">
    <location>
        <begin position="794"/>
        <end position="815"/>
    </location>
</feature>
<dbReference type="InterPro" id="IPR020806">
    <property type="entry name" value="PKS_PP-bd"/>
</dbReference>
<dbReference type="GO" id="GO:0022857">
    <property type="term" value="F:transmembrane transporter activity"/>
    <property type="evidence" value="ECO:0007669"/>
    <property type="project" value="InterPro"/>
</dbReference>